<proteinExistence type="inferred from homology"/>
<evidence type="ECO:0000313" key="6">
    <source>
        <dbReference type="Proteomes" id="UP000018291"/>
    </source>
</evidence>
<evidence type="ECO:0000259" key="4">
    <source>
        <dbReference type="Pfam" id="PF00478"/>
    </source>
</evidence>
<dbReference type="GO" id="GO:0003938">
    <property type="term" value="F:IMP dehydrogenase activity"/>
    <property type="evidence" value="ECO:0007669"/>
    <property type="project" value="InterPro"/>
</dbReference>
<name>R4YWE0_9ACTN</name>
<reference evidence="5 6" key="1">
    <citation type="journal article" date="2013" name="ISME J.">
        <title>Metabolic model for the filamentous 'Candidatus Microthrix parvicella' based on genomic and metagenomic analyses.</title>
        <authorList>
            <person name="Jon McIlroy S."/>
            <person name="Kristiansen R."/>
            <person name="Albertsen M."/>
            <person name="Michael Karst S."/>
            <person name="Rossetti S."/>
            <person name="Lund Nielsen J."/>
            <person name="Tandoi V."/>
            <person name="James Seviour R."/>
            <person name="Nielsen P.H."/>
        </authorList>
    </citation>
    <scope>NUCLEOTIDE SEQUENCE [LARGE SCALE GENOMIC DNA]</scope>
    <source>
        <strain evidence="5 6">RN1</strain>
    </source>
</reference>
<evidence type="ECO:0000256" key="1">
    <source>
        <dbReference type="ARBA" id="ARBA00005502"/>
    </source>
</evidence>
<dbReference type="AlphaFoldDB" id="R4YWE0"/>
<protein>
    <submittedName>
        <fullName evidence="5">IMP dehydrogenase family protein</fullName>
    </submittedName>
</protein>
<dbReference type="Gene3D" id="3.20.20.70">
    <property type="entry name" value="Aldolase class I"/>
    <property type="match status" value="1"/>
</dbReference>
<dbReference type="InterPro" id="IPR001093">
    <property type="entry name" value="IMP_DH_GMPRt"/>
</dbReference>
<dbReference type="SMART" id="SM01240">
    <property type="entry name" value="IMPDH"/>
    <property type="match status" value="1"/>
</dbReference>
<evidence type="ECO:0000256" key="2">
    <source>
        <dbReference type="ARBA" id="ARBA00023002"/>
    </source>
</evidence>
<dbReference type="eggNOG" id="COG0516">
    <property type="taxonomic scope" value="Bacteria"/>
</dbReference>
<dbReference type="SUPFAM" id="SSF51412">
    <property type="entry name" value="Inosine monophosphate dehydrogenase (IMPDH)"/>
    <property type="match status" value="1"/>
</dbReference>
<comment type="similarity">
    <text evidence="1">Belongs to the IMPDH/GMPR family.</text>
</comment>
<keyword evidence="6" id="KW-1185">Reference proteome</keyword>
<comment type="caution">
    <text evidence="5">The sequence shown here is derived from an EMBL/GenBank/DDBJ whole genome shotgun (WGS) entry which is preliminary data.</text>
</comment>
<dbReference type="InterPro" id="IPR005990">
    <property type="entry name" value="IMP_DH"/>
</dbReference>
<keyword evidence="3" id="KW-0520">NAD</keyword>
<dbReference type="Pfam" id="PF00478">
    <property type="entry name" value="IMPDH"/>
    <property type="match status" value="1"/>
</dbReference>
<dbReference type="HOGENOM" id="CLU_064068_0_0_11"/>
<evidence type="ECO:0000313" key="5">
    <source>
        <dbReference type="EMBL" id="CCM62484.1"/>
    </source>
</evidence>
<dbReference type="InterPro" id="IPR013785">
    <property type="entry name" value="Aldolase_TIM"/>
</dbReference>
<dbReference type="GO" id="GO:0006183">
    <property type="term" value="P:GTP biosynthetic process"/>
    <property type="evidence" value="ECO:0007669"/>
    <property type="project" value="TreeGrafter"/>
</dbReference>
<dbReference type="PANTHER" id="PTHR11911:SF85">
    <property type="entry name" value="INOSINE-5'-MONOPHOSPHATE DEHYDROGENASE"/>
    <property type="match status" value="1"/>
</dbReference>
<dbReference type="Proteomes" id="UP000018291">
    <property type="component" value="Unassembled WGS sequence"/>
</dbReference>
<dbReference type="InterPro" id="IPR005992">
    <property type="entry name" value="IMP_DH-rel2"/>
</dbReference>
<feature type="domain" description="IMP dehydrogenase/GMP reductase" evidence="4">
    <location>
        <begin position="51"/>
        <end position="330"/>
    </location>
</feature>
<keyword evidence="2" id="KW-0560">Oxidoreductase</keyword>
<dbReference type="EMBL" id="CANL01000005">
    <property type="protein sequence ID" value="CCM62484.1"/>
    <property type="molecule type" value="Genomic_DNA"/>
</dbReference>
<organism evidence="5 6">
    <name type="scientific">Candidatus Neomicrothrix parvicella RN1</name>
    <dbReference type="NCBI Taxonomy" id="1229780"/>
    <lineage>
        <taxon>Bacteria</taxon>
        <taxon>Bacillati</taxon>
        <taxon>Actinomycetota</taxon>
        <taxon>Acidimicrobiia</taxon>
        <taxon>Acidimicrobiales</taxon>
        <taxon>Microthrixaceae</taxon>
        <taxon>Candidatus Neomicrothrix</taxon>
    </lineage>
</organism>
<accession>R4YWE0</accession>
<dbReference type="NCBIfam" id="TIGR01304">
    <property type="entry name" value="IMP_DH_rel_2"/>
    <property type="match status" value="1"/>
</dbReference>
<sequence length="407" mass="41699">MAPALALTAFPNRCVDVVDAAGSSHPTGVAVAETQIGLGKSARRGYRLAELDIVPSRRTRNPAEVDTSWQIDALRFDSPIVAAPSDGVVSPATAVAMSNAGALGVLHSEGVWCRHEDPAPALAEIAGIDPAAEGAAVEVLDRVHSLGRPEVRPELVKARVAEMRSGGATVALAVSPGLVEASLEAILAAEPDLLVIEGTVVSAEHVSDGEPLNLKRVLRRLEVPTIVGGCTSYSAALHLMRTGAAGVLVGVGPGRVGPTRNVLGIGAASATAIADARAARIRHLDETGVYCHVIAHGGVRNSGDLAAAICCGADAVVLGDLLAAATEAPAGGWTWAHRSDHPTLPRSRVEHVTTNGPLQQILHGPAVGADGTTNLVGALARSMAFAGHVSCKDFQKAELLVAEGDFR</sequence>
<evidence type="ECO:0000256" key="3">
    <source>
        <dbReference type="ARBA" id="ARBA00023027"/>
    </source>
</evidence>
<dbReference type="STRING" id="1229780.BN381_130042"/>
<gene>
    <name evidence="5" type="ORF">BN381_130042</name>
</gene>
<dbReference type="PANTHER" id="PTHR11911">
    <property type="entry name" value="INOSINE-5-MONOPHOSPHATE DEHYDROGENASE RELATED"/>
    <property type="match status" value="1"/>
</dbReference>